<evidence type="ECO:0000313" key="2">
    <source>
        <dbReference type="EMBL" id="GAA96139.1"/>
    </source>
</evidence>
<name>G7DZX9_MIXOS</name>
<dbReference type="EMBL" id="BABT02000076">
    <property type="protein sequence ID" value="GAA96139.1"/>
    <property type="molecule type" value="Genomic_DNA"/>
</dbReference>
<evidence type="ECO:0000313" key="3">
    <source>
        <dbReference type="Proteomes" id="UP000009131"/>
    </source>
</evidence>
<comment type="caution">
    <text evidence="2">The sequence shown here is derived from an EMBL/GenBank/DDBJ whole genome shotgun (WGS) entry which is preliminary data.</text>
</comment>
<feature type="region of interest" description="Disordered" evidence="1">
    <location>
        <begin position="83"/>
        <end position="114"/>
    </location>
</feature>
<reference evidence="2 3" key="2">
    <citation type="journal article" date="2012" name="Open Biol.">
        <title>Characteristics of nucleosomes and linker DNA regions on the genome of the basidiomycete Mixia osmundae revealed by mono- and dinucleosome mapping.</title>
        <authorList>
            <person name="Nishida H."/>
            <person name="Kondo S."/>
            <person name="Matsumoto T."/>
            <person name="Suzuki Y."/>
            <person name="Yoshikawa H."/>
            <person name="Taylor T.D."/>
            <person name="Sugiyama J."/>
        </authorList>
    </citation>
    <scope>NUCLEOTIDE SEQUENCE [LARGE SCALE GENOMIC DNA]</scope>
    <source>
        <strain evidence="3">CBS 9802 / IAM 14324 / JCM 22182 / KY 12970</strain>
    </source>
</reference>
<keyword evidence="3" id="KW-1185">Reference proteome</keyword>
<protein>
    <submittedName>
        <fullName evidence="2">Uncharacterized protein</fullName>
    </submittedName>
</protein>
<gene>
    <name evidence="2" type="primary">Mo02800</name>
    <name evidence="2" type="ORF">E5Q_02800</name>
</gene>
<feature type="compositionally biased region" description="Polar residues" evidence="1">
    <location>
        <begin position="104"/>
        <end position="114"/>
    </location>
</feature>
<organism evidence="2 3">
    <name type="scientific">Mixia osmundae (strain CBS 9802 / IAM 14324 / JCM 22182 / KY 12970)</name>
    <dbReference type="NCBI Taxonomy" id="764103"/>
    <lineage>
        <taxon>Eukaryota</taxon>
        <taxon>Fungi</taxon>
        <taxon>Dikarya</taxon>
        <taxon>Basidiomycota</taxon>
        <taxon>Pucciniomycotina</taxon>
        <taxon>Mixiomycetes</taxon>
        <taxon>Mixiales</taxon>
        <taxon>Mixiaceae</taxon>
        <taxon>Mixia</taxon>
    </lineage>
</organism>
<dbReference type="InParanoid" id="G7DZX9"/>
<accession>G7DZX9</accession>
<reference evidence="2 3" key="1">
    <citation type="journal article" date="2011" name="J. Gen. Appl. Microbiol.">
        <title>Draft genome sequencing of the enigmatic basidiomycete Mixia osmundae.</title>
        <authorList>
            <person name="Nishida H."/>
            <person name="Nagatsuka Y."/>
            <person name="Sugiyama J."/>
        </authorList>
    </citation>
    <scope>NUCLEOTIDE SEQUENCE [LARGE SCALE GENOMIC DNA]</scope>
    <source>
        <strain evidence="3">CBS 9802 / IAM 14324 / JCM 22182 / KY 12970</strain>
    </source>
</reference>
<evidence type="ECO:0000256" key="1">
    <source>
        <dbReference type="SAM" id="MobiDB-lite"/>
    </source>
</evidence>
<dbReference type="RefSeq" id="XP_014570762.1">
    <property type="nucleotide sequence ID" value="XM_014715276.1"/>
</dbReference>
<dbReference type="Proteomes" id="UP000009131">
    <property type="component" value="Unassembled WGS sequence"/>
</dbReference>
<dbReference type="HOGENOM" id="CLU_1058001_0_0_1"/>
<dbReference type="AlphaFoldDB" id="G7DZX9"/>
<proteinExistence type="predicted"/>
<feature type="region of interest" description="Disordered" evidence="1">
    <location>
        <begin position="23"/>
        <end position="60"/>
    </location>
</feature>
<feature type="compositionally biased region" description="Polar residues" evidence="1">
    <location>
        <begin position="29"/>
        <end position="60"/>
    </location>
</feature>
<sequence length="263" mass="28745">MSCSDDRRPLQDLTRHLLRDNVVGKADLTNGSSSGSHTYKYQSVPQPHSGTFRQADKSNNGSLAVEYKSDLWRSANPECVPMRPAPHPTDSAFSHHSHPFDQLADSTDQASSGDTRWNPEYETYLHVARASSDTPAMSASAYVSSIPSLDEAEAIACALQPTPAHDQSATWTNEYRAASAVEAALDDLPHPLTTSANLDAAWDPKRTFTSVRPLADTQVASDADVTARPSLTQAQQVLIYTKLRETARARLDGVMKHLNDSRE</sequence>